<organism evidence="11 12">
    <name type="scientific">Candidatus Accumulibacter aalborgensis</name>
    <dbReference type="NCBI Taxonomy" id="1860102"/>
    <lineage>
        <taxon>Bacteria</taxon>
        <taxon>Pseudomonadati</taxon>
        <taxon>Pseudomonadota</taxon>
        <taxon>Betaproteobacteria</taxon>
        <taxon>Candidatus Accumulibacter</taxon>
    </lineage>
</organism>
<dbReference type="InterPro" id="IPR011527">
    <property type="entry name" value="ABC1_TM_dom"/>
</dbReference>
<evidence type="ECO:0000256" key="3">
    <source>
        <dbReference type="ARBA" id="ARBA00022692"/>
    </source>
</evidence>
<dbReference type="SMART" id="SM00382">
    <property type="entry name" value="AAA"/>
    <property type="match status" value="1"/>
</dbReference>
<feature type="domain" description="ABC transmembrane type-1" evidence="10">
    <location>
        <begin position="22"/>
        <end position="311"/>
    </location>
</feature>
<gene>
    <name evidence="11" type="ORF">ACCAA_810061</name>
</gene>
<dbReference type="STRING" id="1860102.ACCAA_810061"/>
<dbReference type="GO" id="GO:0015421">
    <property type="term" value="F:ABC-type oligopeptide transporter activity"/>
    <property type="evidence" value="ECO:0007669"/>
    <property type="project" value="TreeGrafter"/>
</dbReference>
<dbReference type="Pfam" id="PF00664">
    <property type="entry name" value="ABC_membrane"/>
    <property type="match status" value="1"/>
</dbReference>
<dbReference type="InterPro" id="IPR003593">
    <property type="entry name" value="AAA+_ATPase"/>
</dbReference>
<proteinExistence type="predicted"/>
<dbReference type="SUPFAM" id="SSF90123">
    <property type="entry name" value="ABC transporter transmembrane region"/>
    <property type="match status" value="1"/>
</dbReference>
<dbReference type="InterPro" id="IPR036640">
    <property type="entry name" value="ABC1_TM_sf"/>
</dbReference>
<dbReference type="SUPFAM" id="SSF52540">
    <property type="entry name" value="P-loop containing nucleoside triphosphate hydrolases"/>
    <property type="match status" value="1"/>
</dbReference>
<dbReference type="InterPro" id="IPR027417">
    <property type="entry name" value="P-loop_NTPase"/>
</dbReference>
<sequence length="587" mass="62244">MPKLRPLRALLPYLAPYRVQIALAILFLLFAAAATLALPYAVKLLVDGGLAAPVGAALGQRLASIREYFLLLFGVVVVLGLATAARFYMVSWIGERVTTDLRQAVYAHVLRQSPQFFETLKTGEVLSRLTTDTTVIHSAVGSSVSMGLRNLVLLAGGLTMLVTTTPRLILTVAGVVVLVVLPAALIGRRVRKLSRASQDRIADTSGIAGEILNVIPVVQSYTQENAEAARFSLANERAFATSIRRTGTRSALTAFVIIGVFGSLLYGLYGGVQAVLAGEVTAGQLSQTALYVMVVAGSVAVLAEVWGDLLRASGATERLMELLGARSPIEEPALPVALPVAAGGLQVVFAGVGFAYPSRPAQPVLQGLAFTIEAGQTVALVGPSGAGKTTVFQLLQRFYDVTDGAIRIDGLDLRRPCLAELRARIAVVQQEAVVFSGTIADNIRYGKPHASDDELRSAARAAFVDEFVLRLPDGYATFVGERGVRLSGGQRQRLAIARAILKNAPLLLLDEATSSLDAESERVVQAALEAAMGGRTTIVIAHRLATVQRADRIIVIDHGQVIDVGTHAELVDRGGLYARLAALQFSA</sequence>
<keyword evidence="4" id="KW-0547">Nucleotide-binding</keyword>
<dbReference type="GO" id="GO:0005524">
    <property type="term" value="F:ATP binding"/>
    <property type="evidence" value="ECO:0007669"/>
    <property type="project" value="UniProtKB-KW"/>
</dbReference>
<name>A0A1A8XYJ8_9PROT</name>
<evidence type="ECO:0000256" key="4">
    <source>
        <dbReference type="ARBA" id="ARBA00022741"/>
    </source>
</evidence>
<dbReference type="GO" id="GO:0016887">
    <property type="term" value="F:ATP hydrolysis activity"/>
    <property type="evidence" value="ECO:0007669"/>
    <property type="project" value="InterPro"/>
</dbReference>
<feature type="transmembrane region" description="Helical" evidence="8">
    <location>
        <begin position="333"/>
        <end position="356"/>
    </location>
</feature>
<dbReference type="InterPro" id="IPR017871">
    <property type="entry name" value="ABC_transporter-like_CS"/>
</dbReference>
<keyword evidence="5" id="KW-0067">ATP-binding</keyword>
<evidence type="ECO:0000256" key="6">
    <source>
        <dbReference type="ARBA" id="ARBA00022989"/>
    </source>
</evidence>
<dbReference type="PROSITE" id="PS50893">
    <property type="entry name" value="ABC_TRANSPORTER_2"/>
    <property type="match status" value="1"/>
</dbReference>
<feature type="transmembrane region" description="Helical" evidence="8">
    <location>
        <begin position="251"/>
        <end position="269"/>
    </location>
</feature>
<evidence type="ECO:0000259" key="10">
    <source>
        <dbReference type="PROSITE" id="PS50929"/>
    </source>
</evidence>
<dbReference type="GO" id="GO:0005886">
    <property type="term" value="C:plasma membrane"/>
    <property type="evidence" value="ECO:0007669"/>
    <property type="project" value="UniProtKB-SubCell"/>
</dbReference>
<protein>
    <submittedName>
        <fullName evidence="11">ABC transporter related</fullName>
    </submittedName>
</protein>
<keyword evidence="2" id="KW-1003">Cell membrane</keyword>
<feature type="domain" description="ABC transporter" evidence="9">
    <location>
        <begin position="347"/>
        <end position="583"/>
    </location>
</feature>
<keyword evidence="12" id="KW-1185">Reference proteome</keyword>
<keyword evidence="6 8" id="KW-1133">Transmembrane helix</keyword>
<dbReference type="CDD" id="cd18575">
    <property type="entry name" value="ABC_6TM_bac_exporter_ABCB8_10_like"/>
    <property type="match status" value="1"/>
</dbReference>
<feature type="transmembrane region" description="Helical" evidence="8">
    <location>
        <begin position="289"/>
        <end position="312"/>
    </location>
</feature>
<feature type="transmembrane region" description="Helical" evidence="8">
    <location>
        <begin position="21"/>
        <end position="42"/>
    </location>
</feature>
<accession>A0A1A8XYJ8</accession>
<evidence type="ECO:0000256" key="2">
    <source>
        <dbReference type="ARBA" id="ARBA00022475"/>
    </source>
</evidence>
<dbReference type="PANTHER" id="PTHR43394">
    <property type="entry name" value="ATP-DEPENDENT PERMEASE MDL1, MITOCHONDRIAL"/>
    <property type="match status" value="1"/>
</dbReference>
<evidence type="ECO:0000256" key="8">
    <source>
        <dbReference type="SAM" id="Phobius"/>
    </source>
</evidence>
<dbReference type="Gene3D" id="1.20.1560.10">
    <property type="entry name" value="ABC transporter type 1, transmembrane domain"/>
    <property type="match status" value="1"/>
</dbReference>
<evidence type="ECO:0000313" key="11">
    <source>
        <dbReference type="EMBL" id="SBT10030.1"/>
    </source>
</evidence>
<feature type="transmembrane region" description="Helical" evidence="8">
    <location>
        <begin position="68"/>
        <end position="88"/>
    </location>
</feature>
<dbReference type="PROSITE" id="PS50929">
    <property type="entry name" value="ABC_TM1F"/>
    <property type="match status" value="1"/>
</dbReference>
<dbReference type="Gene3D" id="3.40.50.300">
    <property type="entry name" value="P-loop containing nucleotide triphosphate hydrolases"/>
    <property type="match status" value="1"/>
</dbReference>
<dbReference type="GO" id="GO:0090374">
    <property type="term" value="P:oligopeptide export from mitochondrion"/>
    <property type="evidence" value="ECO:0007669"/>
    <property type="project" value="TreeGrafter"/>
</dbReference>
<dbReference type="Proteomes" id="UP000199169">
    <property type="component" value="Unassembled WGS sequence"/>
</dbReference>
<dbReference type="FunFam" id="3.40.50.300:FF:000218">
    <property type="entry name" value="Multidrug ABC transporter ATP-binding protein"/>
    <property type="match status" value="1"/>
</dbReference>
<keyword evidence="7 8" id="KW-0472">Membrane</keyword>
<evidence type="ECO:0000256" key="7">
    <source>
        <dbReference type="ARBA" id="ARBA00023136"/>
    </source>
</evidence>
<dbReference type="CDD" id="cd03249">
    <property type="entry name" value="ABC_MTABC3_MDL1_MDL2"/>
    <property type="match status" value="1"/>
</dbReference>
<dbReference type="EMBL" id="FLQX01000162">
    <property type="protein sequence ID" value="SBT10030.1"/>
    <property type="molecule type" value="Genomic_DNA"/>
</dbReference>
<dbReference type="PROSITE" id="PS00211">
    <property type="entry name" value="ABC_TRANSPORTER_1"/>
    <property type="match status" value="1"/>
</dbReference>
<evidence type="ECO:0000256" key="5">
    <source>
        <dbReference type="ARBA" id="ARBA00022840"/>
    </source>
</evidence>
<feature type="transmembrane region" description="Helical" evidence="8">
    <location>
        <begin position="168"/>
        <end position="187"/>
    </location>
</feature>
<dbReference type="Pfam" id="PF00005">
    <property type="entry name" value="ABC_tran"/>
    <property type="match status" value="1"/>
</dbReference>
<evidence type="ECO:0000259" key="9">
    <source>
        <dbReference type="PROSITE" id="PS50893"/>
    </source>
</evidence>
<comment type="subcellular location">
    <subcellularLocation>
        <location evidence="1">Cell membrane</location>
        <topology evidence="1">Multi-pass membrane protein</topology>
    </subcellularLocation>
</comment>
<dbReference type="InterPro" id="IPR039421">
    <property type="entry name" value="Type_1_exporter"/>
</dbReference>
<evidence type="ECO:0000313" key="12">
    <source>
        <dbReference type="Proteomes" id="UP000199169"/>
    </source>
</evidence>
<dbReference type="PANTHER" id="PTHR43394:SF1">
    <property type="entry name" value="ATP-BINDING CASSETTE SUB-FAMILY B MEMBER 10, MITOCHONDRIAL"/>
    <property type="match status" value="1"/>
</dbReference>
<dbReference type="RefSeq" id="WP_245754713.1">
    <property type="nucleotide sequence ID" value="NZ_FLQX01000162.1"/>
</dbReference>
<dbReference type="InterPro" id="IPR003439">
    <property type="entry name" value="ABC_transporter-like_ATP-bd"/>
</dbReference>
<dbReference type="AlphaFoldDB" id="A0A1A8XYJ8"/>
<reference evidence="11 12" key="1">
    <citation type="submission" date="2016-06" db="EMBL/GenBank/DDBJ databases">
        <authorList>
            <person name="Kjaerup R.B."/>
            <person name="Dalgaard T.S."/>
            <person name="Juul-Madsen H.R."/>
        </authorList>
    </citation>
    <scope>NUCLEOTIDE SEQUENCE [LARGE SCALE GENOMIC DNA]</scope>
    <source>
        <strain evidence="11">3</strain>
    </source>
</reference>
<evidence type="ECO:0000256" key="1">
    <source>
        <dbReference type="ARBA" id="ARBA00004651"/>
    </source>
</evidence>
<keyword evidence="3 8" id="KW-0812">Transmembrane</keyword>